<name>K0SIQ9_THAOC</name>
<dbReference type="EMBL" id="AGNL01020583">
    <property type="protein sequence ID" value="EJK60916.1"/>
    <property type="molecule type" value="Genomic_DNA"/>
</dbReference>
<dbReference type="AlphaFoldDB" id="K0SIQ9"/>
<gene>
    <name evidence="1" type="ORF">THAOC_18667</name>
</gene>
<evidence type="ECO:0000313" key="1">
    <source>
        <dbReference type="EMBL" id="EJK60916.1"/>
    </source>
</evidence>
<accession>K0SIQ9</accession>
<feature type="non-terminal residue" evidence="1">
    <location>
        <position position="1"/>
    </location>
</feature>
<comment type="caution">
    <text evidence="1">The sequence shown here is derived from an EMBL/GenBank/DDBJ whole genome shotgun (WGS) entry which is preliminary data.</text>
</comment>
<sequence length="186" mass="21218">TAGHVIDGNATDYEKTILAGETQVKMLNDLEQMGLPLYFEQLIGDSDSIRYSQPEDKSIVSLRSIGGGGADHATTISNQEMRVGRHFVTFHIAEEGRSIFESPIYVELGVIRPIKDWDKKGPYYRFDPICHATNQHKYRKLLLAEKTDEWGDDLHCCSYHSAQGKCYFANWNVEDKDEDNDWEVGR</sequence>
<organism evidence="1 2">
    <name type="scientific">Thalassiosira oceanica</name>
    <name type="common">Marine diatom</name>
    <dbReference type="NCBI Taxonomy" id="159749"/>
    <lineage>
        <taxon>Eukaryota</taxon>
        <taxon>Sar</taxon>
        <taxon>Stramenopiles</taxon>
        <taxon>Ochrophyta</taxon>
        <taxon>Bacillariophyta</taxon>
        <taxon>Coscinodiscophyceae</taxon>
        <taxon>Thalassiosirophycidae</taxon>
        <taxon>Thalassiosirales</taxon>
        <taxon>Thalassiosiraceae</taxon>
        <taxon>Thalassiosira</taxon>
    </lineage>
</organism>
<dbReference type="Proteomes" id="UP000266841">
    <property type="component" value="Unassembled WGS sequence"/>
</dbReference>
<evidence type="ECO:0000313" key="2">
    <source>
        <dbReference type="Proteomes" id="UP000266841"/>
    </source>
</evidence>
<protein>
    <submittedName>
        <fullName evidence="1">Uncharacterized protein</fullName>
    </submittedName>
</protein>
<reference evidence="1 2" key="1">
    <citation type="journal article" date="2012" name="Genome Biol.">
        <title>Genome and low-iron response of an oceanic diatom adapted to chronic iron limitation.</title>
        <authorList>
            <person name="Lommer M."/>
            <person name="Specht M."/>
            <person name="Roy A.S."/>
            <person name="Kraemer L."/>
            <person name="Andreson R."/>
            <person name="Gutowska M.A."/>
            <person name="Wolf J."/>
            <person name="Bergner S.V."/>
            <person name="Schilhabel M.B."/>
            <person name="Klostermeier U.C."/>
            <person name="Beiko R.G."/>
            <person name="Rosenstiel P."/>
            <person name="Hippler M."/>
            <person name="Laroche J."/>
        </authorList>
    </citation>
    <scope>NUCLEOTIDE SEQUENCE [LARGE SCALE GENOMIC DNA]</scope>
    <source>
        <strain evidence="1 2">CCMP1005</strain>
    </source>
</reference>
<keyword evidence="2" id="KW-1185">Reference proteome</keyword>
<proteinExistence type="predicted"/>